<sequence>MKLFGVIISEEEDAEEPPSKRPSLSSSSSSSNRRHRYECPYCIRKFKNSQGLGGHQNAHKRERLHLKRPELQPNTNPAVASFAPLLHKEATESENQAVFQSTATERLLSVASSVASGVRQPAGSLSCTTDGVGMSSVVGPQSNNHVNDGVTSFDHIDLHLSL</sequence>
<dbReference type="Gramene" id="mRNA:HanXRQr2_Chr17g0803871">
    <property type="protein sequence ID" value="CDS:HanXRQr2_Chr17g0803871.1"/>
    <property type="gene ID" value="HanXRQr2_Chr17g0803871"/>
</dbReference>
<dbReference type="Gene3D" id="3.30.160.60">
    <property type="entry name" value="Classic Zinc Finger"/>
    <property type="match status" value="1"/>
</dbReference>
<keyword evidence="1" id="KW-0479">Metal-binding</keyword>
<dbReference type="GO" id="GO:0005634">
    <property type="term" value="C:nucleus"/>
    <property type="evidence" value="ECO:0000318"/>
    <property type="project" value="GO_Central"/>
</dbReference>
<keyword evidence="6" id="KW-1185">Reference proteome</keyword>
<feature type="region of interest" description="Disordered" evidence="2">
    <location>
        <begin position="1"/>
        <end position="33"/>
    </location>
</feature>
<evidence type="ECO:0000256" key="1">
    <source>
        <dbReference type="PROSITE-ProRule" id="PRU00042"/>
    </source>
</evidence>
<dbReference type="GO" id="GO:0009740">
    <property type="term" value="P:gibberellic acid mediated signaling pathway"/>
    <property type="evidence" value="ECO:0000318"/>
    <property type="project" value="GO_Central"/>
</dbReference>
<dbReference type="GO" id="GO:0010090">
    <property type="term" value="P:trichome morphogenesis"/>
    <property type="evidence" value="ECO:0007669"/>
    <property type="project" value="InterPro"/>
</dbReference>
<evidence type="ECO:0000313" key="4">
    <source>
        <dbReference type="EMBL" id="KAF5755535.1"/>
    </source>
</evidence>
<reference evidence="4" key="3">
    <citation type="submission" date="2020-06" db="EMBL/GenBank/DDBJ databases">
        <title>Helianthus annuus Genome sequencing and assembly Release 2.</title>
        <authorList>
            <person name="Gouzy J."/>
            <person name="Langlade N."/>
            <person name="Munos S."/>
        </authorList>
    </citation>
    <scope>NUCLEOTIDE SEQUENCE</scope>
    <source>
        <tissue evidence="4">Leaves</tissue>
    </source>
</reference>
<dbReference type="EMBL" id="MNCJ02000332">
    <property type="protein sequence ID" value="KAF5755535.1"/>
    <property type="molecule type" value="Genomic_DNA"/>
</dbReference>
<keyword evidence="1" id="KW-0863">Zinc-finger</keyword>
<dbReference type="GO" id="GO:0008270">
    <property type="term" value="F:zinc ion binding"/>
    <property type="evidence" value="ECO:0007669"/>
    <property type="project" value="UniProtKB-KW"/>
</dbReference>
<dbReference type="AlphaFoldDB" id="A0A251RQL6"/>
<feature type="compositionally biased region" description="Low complexity" evidence="2">
    <location>
        <begin position="21"/>
        <end position="31"/>
    </location>
</feature>
<gene>
    <name evidence="5" type="ORF">HannXRQ_Chr17g0551971</name>
    <name evidence="4" type="ORF">HanXRQr2_Chr17g0803871</name>
</gene>
<proteinExistence type="predicted"/>
<feature type="domain" description="C2H2-type" evidence="3">
    <location>
        <begin position="37"/>
        <end position="64"/>
    </location>
</feature>
<dbReference type="GO" id="GO:0000976">
    <property type="term" value="F:transcription cis-regulatory region binding"/>
    <property type="evidence" value="ECO:0000318"/>
    <property type="project" value="GO_Central"/>
</dbReference>
<dbReference type="PROSITE" id="PS50157">
    <property type="entry name" value="ZINC_FINGER_C2H2_2"/>
    <property type="match status" value="1"/>
</dbReference>
<reference evidence="4 6" key="1">
    <citation type="journal article" date="2017" name="Nature">
        <title>The sunflower genome provides insights into oil metabolism, flowering and Asterid evolution.</title>
        <authorList>
            <person name="Badouin H."/>
            <person name="Gouzy J."/>
            <person name="Grassa C.J."/>
            <person name="Murat F."/>
            <person name="Staton S.E."/>
            <person name="Cottret L."/>
            <person name="Lelandais-Briere C."/>
            <person name="Owens G.L."/>
            <person name="Carrere S."/>
            <person name="Mayjonade B."/>
            <person name="Legrand L."/>
            <person name="Gill N."/>
            <person name="Kane N.C."/>
            <person name="Bowers J.E."/>
            <person name="Hubner S."/>
            <person name="Bellec A."/>
            <person name="Berard A."/>
            <person name="Berges H."/>
            <person name="Blanchet N."/>
            <person name="Boniface M.C."/>
            <person name="Brunel D."/>
            <person name="Catrice O."/>
            <person name="Chaidir N."/>
            <person name="Claudel C."/>
            <person name="Donnadieu C."/>
            <person name="Faraut T."/>
            <person name="Fievet G."/>
            <person name="Helmstetter N."/>
            <person name="King M."/>
            <person name="Knapp S.J."/>
            <person name="Lai Z."/>
            <person name="Le Paslier M.C."/>
            <person name="Lippi Y."/>
            <person name="Lorenzon L."/>
            <person name="Mandel J.R."/>
            <person name="Marage G."/>
            <person name="Marchand G."/>
            <person name="Marquand E."/>
            <person name="Bret-Mestries E."/>
            <person name="Morien E."/>
            <person name="Nambeesan S."/>
            <person name="Nguyen T."/>
            <person name="Pegot-Espagnet P."/>
            <person name="Pouilly N."/>
            <person name="Raftis F."/>
            <person name="Sallet E."/>
            <person name="Schiex T."/>
            <person name="Thomas J."/>
            <person name="Vandecasteele C."/>
            <person name="Vares D."/>
            <person name="Vear F."/>
            <person name="Vautrin S."/>
            <person name="Crespi M."/>
            <person name="Mangin B."/>
            <person name="Burke J.M."/>
            <person name="Salse J."/>
            <person name="Munos S."/>
            <person name="Vincourt P."/>
            <person name="Rieseberg L.H."/>
            <person name="Langlade N.B."/>
        </authorList>
    </citation>
    <scope>NUCLEOTIDE SEQUENCE [LARGE SCALE GENOMIC DNA]</scope>
    <source>
        <strain evidence="6">cv. SF193</strain>
        <tissue evidence="4">Leaves</tissue>
    </source>
</reference>
<protein>
    <submittedName>
        <fullName evidence="5">Putative zinc finger, C2H2</fullName>
    </submittedName>
    <submittedName>
        <fullName evidence="4">Transcription factor C2H2 family</fullName>
    </submittedName>
</protein>
<evidence type="ECO:0000259" key="3">
    <source>
        <dbReference type="PROSITE" id="PS50157"/>
    </source>
</evidence>
<dbReference type="GO" id="GO:0009736">
    <property type="term" value="P:cytokinin-activated signaling pathway"/>
    <property type="evidence" value="ECO:0000318"/>
    <property type="project" value="GO_Central"/>
</dbReference>
<dbReference type="GO" id="GO:0003700">
    <property type="term" value="F:DNA-binding transcription factor activity"/>
    <property type="evidence" value="ECO:0000318"/>
    <property type="project" value="GO_Central"/>
</dbReference>
<dbReference type="GO" id="GO:0010026">
    <property type="term" value="P:trichome differentiation"/>
    <property type="evidence" value="ECO:0000318"/>
    <property type="project" value="GO_Central"/>
</dbReference>
<dbReference type="InterPro" id="IPR036236">
    <property type="entry name" value="Znf_C2H2_sf"/>
</dbReference>
<evidence type="ECO:0000256" key="2">
    <source>
        <dbReference type="SAM" id="MobiDB-lite"/>
    </source>
</evidence>
<accession>A0A251RQL6</accession>
<dbReference type="InParanoid" id="A0A251RQL6"/>
<dbReference type="PROSITE" id="PS00028">
    <property type="entry name" value="ZINC_FINGER_C2H2_1"/>
    <property type="match status" value="1"/>
</dbReference>
<dbReference type="PANTHER" id="PTHR46353">
    <property type="entry name" value="ZINC FINGER PROTEIN 5"/>
    <property type="match status" value="1"/>
</dbReference>
<dbReference type="InterPro" id="IPR044299">
    <property type="entry name" value="GIS3/ZFP5/ZFP6"/>
</dbReference>
<dbReference type="PANTHER" id="PTHR46353:SF23">
    <property type="entry name" value="C2H2 ZINC FINGER-CONTAINING PROTEIN-RELATED"/>
    <property type="match status" value="1"/>
</dbReference>
<reference evidence="5" key="2">
    <citation type="submission" date="2017-02" db="EMBL/GenBank/DDBJ databases">
        <title>Sunflower complete genome.</title>
        <authorList>
            <person name="Langlade N."/>
            <person name="Munos S."/>
        </authorList>
    </citation>
    <scope>NUCLEOTIDE SEQUENCE [LARGE SCALE GENOMIC DNA]</scope>
    <source>
        <tissue evidence="5">Leaves</tissue>
    </source>
</reference>
<dbReference type="EMBL" id="CM007906">
    <property type="protein sequence ID" value="OTF86550.1"/>
    <property type="molecule type" value="Genomic_DNA"/>
</dbReference>
<dbReference type="InterPro" id="IPR013087">
    <property type="entry name" value="Znf_C2H2_type"/>
</dbReference>
<name>A0A251RQL6_HELAN</name>
<evidence type="ECO:0000313" key="5">
    <source>
        <dbReference type="EMBL" id="OTF86550.1"/>
    </source>
</evidence>
<keyword evidence="1" id="KW-0862">Zinc</keyword>
<dbReference type="Proteomes" id="UP000215914">
    <property type="component" value="Chromosome 17"/>
</dbReference>
<dbReference type="SUPFAM" id="SSF57667">
    <property type="entry name" value="beta-beta-alpha zinc fingers"/>
    <property type="match status" value="1"/>
</dbReference>
<evidence type="ECO:0000313" key="6">
    <source>
        <dbReference type="Proteomes" id="UP000215914"/>
    </source>
</evidence>
<organism evidence="5 6">
    <name type="scientific">Helianthus annuus</name>
    <name type="common">Common sunflower</name>
    <dbReference type="NCBI Taxonomy" id="4232"/>
    <lineage>
        <taxon>Eukaryota</taxon>
        <taxon>Viridiplantae</taxon>
        <taxon>Streptophyta</taxon>
        <taxon>Embryophyta</taxon>
        <taxon>Tracheophyta</taxon>
        <taxon>Spermatophyta</taxon>
        <taxon>Magnoliopsida</taxon>
        <taxon>eudicotyledons</taxon>
        <taxon>Gunneridae</taxon>
        <taxon>Pentapetalae</taxon>
        <taxon>asterids</taxon>
        <taxon>campanulids</taxon>
        <taxon>Asterales</taxon>
        <taxon>Asteraceae</taxon>
        <taxon>Asteroideae</taxon>
        <taxon>Heliantheae alliance</taxon>
        <taxon>Heliantheae</taxon>
        <taxon>Helianthus</taxon>
    </lineage>
</organism>